<dbReference type="RefSeq" id="XP_007832704.1">
    <property type="nucleotide sequence ID" value="XM_007834513.1"/>
</dbReference>
<dbReference type="InParanoid" id="W3XFR5"/>
<protein>
    <submittedName>
        <fullName evidence="1">Uncharacterized protein</fullName>
    </submittedName>
</protein>
<keyword evidence="2" id="KW-1185">Reference proteome</keyword>
<proteinExistence type="predicted"/>
<dbReference type="GeneID" id="19270945"/>
<evidence type="ECO:0000313" key="1">
    <source>
        <dbReference type="EMBL" id="ETS84056.1"/>
    </source>
</evidence>
<sequence length="159" mass="18236">MASSTAPQRQIEDHVKETEKELMDDISETLRDKTPDRCFQAIAAFAKERAKHVKKYKSPSLGDPSAKEVADICRFIIEPKKVQLKEIQETIDAIPLHEALQTTYDLATALLSMISFISNRYGEDLGENYFVFSKVIYPQLRAGVESFHKYQQSDHRIEK</sequence>
<gene>
    <name evidence="1" type="ORF">PFICI_05932</name>
</gene>
<reference evidence="2" key="1">
    <citation type="journal article" date="2015" name="BMC Genomics">
        <title>Genomic and transcriptomic analysis of the endophytic fungus Pestalotiopsis fici reveals its lifestyle and high potential for synthesis of natural products.</title>
        <authorList>
            <person name="Wang X."/>
            <person name="Zhang X."/>
            <person name="Liu L."/>
            <person name="Xiang M."/>
            <person name="Wang W."/>
            <person name="Sun X."/>
            <person name="Che Y."/>
            <person name="Guo L."/>
            <person name="Liu G."/>
            <person name="Guo L."/>
            <person name="Wang C."/>
            <person name="Yin W.B."/>
            <person name="Stadler M."/>
            <person name="Zhang X."/>
            <person name="Liu X."/>
        </authorList>
    </citation>
    <scope>NUCLEOTIDE SEQUENCE [LARGE SCALE GENOMIC DNA]</scope>
    <source>
        <strain evidence="2">W106-1 / CGMCC3.15140</strain>
    </source>
</reference>
<dbReference type="HOGENOM" id="CLU_1661401_0_0_1"/>
<dbReference type="KEGG" id="pfy:PFICI_05932"/>
<name>W3XFR5_PESFW</name>
<dbReference type="EMBL" id="KI912111">
    <property type="protein sequence ID" value="ETS84056.1"/>
    <property type="molecule type" value="Genomic_DNA"/>
</dbReference>
<evidence type="ECO:0000313" key="2">
    <source>
        <dbReference type="Proteomes" id="UP000030651"/>
    </source>
</evidence>
<accession>W3XFR5</accession>
<organism evidence="1 2">
    <name type="scientific">Pestalotiopsis fici (strain W106-1 / CGMCC3.15140)</name>
    <dbReference type="NCBI Taxonomy" id="1229662"/>
    <lineage>
        <taxon>Eukaryota</taxon>
        <taxon>Fungi</taxon>
        <taxon>Dikarya</taxon>
        <taxon>Ascomycota</taxon>
        <taxon>Pezizomycotina</taxon>
        <taxon>Sordariomycetes</taxon>
        <taxon>Xylariomycetidae</taxon>
        <taxon>Amphisphaeriales</taxon>
        <taxon>Sporocadaceae</taxon>
        <taxon>Pestalotiopsis</taxon>
    </lineage>
</organism>
<dbReference type="AlphaFoldDB" id="W3XFR5"/>
<dbReference type="Proteomes" id="UP000030651">
    <property type="component" value="Unassembled WGS sequence"/>
</dbReference>